<dbReference type="InterPro" id="IPR000232">
    <property type="entry name" value="HSF_DNA-bd"/>
</dbReference>
<dbReference type="Proteomes" id="UP001054902">
    <property type="component" value="Unassembled WGS sequence"/>
</dbReference>
<keyword evidence="5" id="KW-0539">Nucleus</keyword>
<sequence>MQNSTLQPPEAALSTIQNSANDAMIQLASVSEQVSTNVDQNQVAEQIQPERSSFVDADAAFASGAAAYHQGAPFQHPAQSLPTANNIQAPGPYTAATNAGTNIFGLPASKQGLSSAGCRDPSEVHAAVNMISKSSTSLYSSPAPSISSDLGSMMEEAPPSGPAKKKRKSGSSSKQHQLPMFLTKTYHMIEKSDPEIATWSENGDNFVVKNVEKFASTILPQYFKHANFSSFARQLNFYGFRKLKAEPILTRDYDASTASYVRFFHEKFQKDKPELLVHIKRATKADVQSKDDVESLRHEIQHLNDVIAGMQNEFDRKLSDMYMDINMKFQNMYDSYHSLQSQLMNGHGSSVSSANHPAMKQTTIPVASSAKSLSTDLTPNAVLNGANVHRQTSFSSLGNPPPKKAGTDMMQMLSQATMTLKSPALPAAEGKVGDDKFTLK</sequence>
<comment type="caution">
    <text evidence="9">The sequence shown here is derived from an EMBL/GenBank/DDBJ whole genome shotgun (WGS) entry which is preliminary data.</text>
</comment>
<dbReference type="PANTHER" id="PTHR10015">
    <property type="entry name" value="HEAT SHOCK TRANSCRIPTION FACTOR"/>
    <property type="match status" value="1"/>
</dbReference>
<feature type="compositionally biased region" description="Low complexity" evidence="7">
    <location>
        <begin position="136"/>
        <end position="152"/>
    </location>
</feature>
<name>A0AAD3CMM8_9STRA</name>
<dbReference type="SUPFAM" id="SSF46785">
    <property type="entry name" value="Winged helix' DNA-binding domain"/>
    <property type="match status" value="1"/>
</dbReference>
<dbReference type="InterPro" id="IPR036390">
    <property type="entry name" value="WH_DNA-bd_sf"/>
</dbReference>
<keyword evidence="10" id="KW-1185">Reference proteome</keyword>
<keyword evidence="4" id="KW-0804">Transcription</keyword>
<comment type="similarity">
    <text evidence="6">Belongs to the HSF family.</text>
</comment>
<dbReference type="Gene3D" id="1.10.10.10">
    <property type="entry name" value="Winged helix-like DNA-binding domain superfamily/Winged helix DNA-binding domain"/>
    <property type="match status" value="1"/>
</dbReference>
<feature type="domain" description="HSF-type DNA-binding" evidence="8">
    <location>
        <begin position="177"/>
        <end position="282"/>
    </location>
</feature>
<evidence type="ECO:0000256" key="5">
    <source>
        <dbReference type="ARBA" id="ARBA00023242"/>
    </source>
</evidence>
<evidence type="ECO:0000256" key="3">
    <source>
        <dbReference type="ARBA" id="ARBA00023125"/>
    </source>
</evidence>
<dbReference type="PANTHER" id="PTHR10015:SF206">
    <property type="entry name" value="HSF-TYPE DNA-BINDING DOMAIN-CONTAINING PROTEIN"/>
    <property type="match status" value="1"/>
</dbReference>
<dbReference type="FunFam" id="1.10.10.10:FF:000027">
    <property type="entry name" value="Heat shock transcription factor 1"/>
    <property type="match status" value="1"/>
</dbReference>
<dbReference type="EMBL" id="BLLK01000029">
    <property type="protein sequence ID" value="GFH48777.1"/>
    <property type="molecule type" value="Genomic_DNA"/>
</dbReference>
<dbReference type="GO" id="GO:0043565">
    <property type="term" value="F:sequence-specific DNA binding"/>
    <property type="evidence" value="ECO:0007669"/>
    <property type="project" value="InterPro"/>
</dbReference>
<evidence type="ECO:0000256" key="2">
    <source>
        <dbReference type="ARBA" id="ARBA00023015"/>
    </source>
</evidence>
<evidence type="ECO:0000256" key="4">
    <source>
        <dbReference type="ARBA" id="ARBA00023163"/>
    </source>
</evidence>
<dbReference type="PRINTS" id="PR00056">
    <property type="entry name" value="HSFDOMAIN"/>
</dbReference>
<keyword evidence="3" id="KW-0238">DNA-binding</keyword>
<protein>
    <recommendedName>
        <fullName evidence="8">HSF-type DNA-binding domain-containing protein</fullName>
    </recommendedName>
</protein>
<evidence type="ECO:0000313" key="9">
    <source>
        <dbReference type="EMBL" id="GFH48777.1"/>
    </source>
</evidence>
<dbReference type="SMART" id="SM00415">
    <property type="entry name" value="HSF"/>
    <property type="match status" value="1"/>
</dbReference>
<evidence type="ECO:0000259" key="8">
    <source>
        <dbReference type="SMART" id="SM00415"/>
    </source>
</evidence>
<dbReference type="InterPro" id="IPR036388">
    <property type="entry name" value="WH-like_DNA-bd_sf"/>
</dbReference>
<dbReference type="AlphaFoldDB" id="A0AAD3CMM8"/>
<dbReference type="GO" id="GO:0005634">
    <property type="term" value="C:nucleus"/>
    <property type="evidence" value="ECO:0007669"/>
    <property type="project" value="UniProtKB-SubCell"/>
</dbReference>
<keyword evidence="2" id="KW-0805">Transcription regulation</keyword>
<gene>
    <name evidence="9" type="ORF">CTEN210_05253</name>
</gene>
<feature type="region of interest" description="Disordered" evidence="7">
    <location>
        <begin position="136"/>
        <end position="176"/>
    </location>
</feature>
<reference evidence="9 10" key="1">
    <citation type="journal article" date="2021" name="Sci. Rep.">
        <title>The genome of the diatom Chaetoceros tenuissimus carries an ancient integrated fragment of an extant virus.</title>
        <authorList>
            <person name="Hongo Y."/>
            <person name="Kimura K."/>
            <person name="Takaki Y."/>
            <person name="Yoshida Y."/>
            <person name="Baba S."/>
            <person name="Kobayashi G."/>
            <person name="Nagasaki K."/>
            <person name="Hano T."/>
            <person name="Tomaru Y."/>
        </authorList>
    </citation>
    <scope>NUCLEOTIDE SEQUENCE [LARGE SCALE GENOMIC DNA]</scope>
    <source>
        <strain evidence="9 10">NIES-3715</strain>
    </source>
</reference>
<dbReference type="GO" id="GO:0003700">
    <property type="term" value="F:DNA-binding transcription factor activity"/>
    <property type="evidence" value="ECO:0007669"/>
    <property type="project" value="InterPro"/>
</dbReference>
<accession>A0AAD3CMM8</accession>
<organism evidence="9 10">
    <name type="scientific">Chaetoceros tenuissimus</name>
    <dbReference type="NCBI Taxonomy" id="426638"/>
    <lineage>
        <taxon>Eukaryota</taxon>
        <taxon>Sar</taxon>
        <taxon>Stramenopiles</taxon>
        <taxon>Ochrophyta</taxon>
        <taxon>Bacillariophyta</taxon>
        <taxon>Coscinodiscophyceae</taxon>
        <taxon>Chaetocerotophycidae</taxon>
        <taxon>Chaetocerotales</taxon>
        <taxon>Chaetocerotaceae</taxon>
        <taxon>Chaetoceros</taxon>
    </lineage>
</organism>
<evidence type="ECO:0000256" key="7">
    <source>
        <dbReference type="SAM" id="MobiDB-lite"/>
    </source>
</evidence>
<evidence type="ECO:0000313" key="10">
    <source>
        <dbReference type="Proteomes" id="UP001054902"/>
    </source>
</evidence>
<evidence type="ECO:0000256" key="6">
    <source>
        <dbReference type="RuleBase" id="RU004020"/>
    </source>
</evidence>
<comment type="subcellular location">
    <subcellularLocation>
        <location evidence="1">Nucleus</location>
    </subcellularLocation>
</comment>
<dbReference type="Pfam" id="PF00447">
    <property type="entry name" value="HSF_DNA-bind"/>
    <property type="match status" value="1"/>
</dbReference>
<proteinExistence type="inferred from homology"/>
<evidence type="ECO:0000256" key="1">
    <source>
        <dbReference type="ARBA" id="ARBA00004123"/>
    </source>
</evidence>